<feature type="transmembrane region" description="Helical" evidence="6">
    <location>
        <begin position="178"/>
        <end position="196"/>
    </location>
</feature>
<dbReference type="EMBL" id="UINC01044766">
    <property type="protein sequence ID" value="SVB50656.1"/>
    <property type="molecule type" value="Genomic_DNA"/>
</dbReference>
<feature type="non-terminal residue" evidence="8">
    <location>
        <position position="419"/>
    </location>
</feature>
<keyword evidence="2" id="KW-1003">Cell membrane</keyword>
<evidence type="ECO:0000256" key="2">
    <source>
        <dbReference type="ARBA" id="ARBA00022475"/>
    </source>
</evidence>
<gene>
    <name evidence="8" type="ORF">METZ01_LOCUS203510</name>
</gene>
<evidence type="ECO:0000256" key="6">
    <source>
        <dbReference type="SAM" id="Phobius"/>
    </source>
</evidence>
<accession>A0A382EIM9</accession>
<sequence>MFYHSRRLKFIFGLIIKLTAVFFTLRLVFIFSFITGMTGSSGELAKAIWVGFRFDLRLAVLIIIPIILAFLIPRWNLLRNLFLQKLSLTYLGIALSALFIFYGFDLGNYSYLGRRIDISTLHLLENPLISLGMAWESYPIVWITMGLLLCITAASFWLRLGYQQLNISPQVVRFKDKAIGIVLGGLVILFSYWGTFSQYQLLWSDAHFSKDPFIVATALNPIIYLNETRTFELEDYSALETKKYYDLMVMELGVDFPDLEKLNYQRTVFKKPKKTQPNIVIVFLESVGFNRMARAGNPMNTTPHLDRIAAKGVSFDRFYVPMVGTARSVFSMITGIHDVSSIETASSNPRIVDQYSLVNSLDSYEKHYIMGGSASWRNVRSLLKNNISDMTITEQEDLDYPRLDVWGISDHDLFTAAHI</sequence>
<evidence type="ECO:0000256" key="4">
    <source>
        <dbReference type="ARBA" id="ARBA00022989"/>
    </source>
</evidence>
<dbReference type="Pfam" id="PF00884">
    <property type="entry name" value="Sulfatase"/>
    <property type="match status" value="1"/>
</dbReference>
<dbReference type="PANTHER" id="PTHR47371">
    <property type="entry name" value="LIPOTEICHOIC ACID SYNTHASE"/>
    <property type="match status" value="1"/>
</dbReference>
<feature type="transmembrane region" description="Helical" evidence="6">
    <location>
        <begin position="140"/>
        <end position="158"/>
    </location>
</feature>
<dbReference type="GO" id="GO:0005886">
    <property type="term" value="C:plasma membrane"/>
    <property type="evidence" value="ECO:0007669"/>
    <property type="project" value="UniProtKB-SubCell"/>
</dbReference>
<feature type="transmembrane region" description="Helical" evidence="6">
    <location>
        <begin position="87"/>
        <end position="104"/>
    </location>
</feature>
<dbReference type="SUPFAM" id="SSF53649">
    <property type="entry name" value="Alkaline phosphatase-like"/>
    <property type="match status" value="1"/>
</dbReference>
<feature type="domain" description="Sulfatase N-terminal" evidence="7">
    <location>
        <begin position="277"/>
        <end position="416"/>
    </location>
</feature>
<dbReference type="AlphaFoldDB" id="A0A382EIM9"/>
<reference evidence="8" key="1">
    <citation type="submission" date="2018-05" db="EMBL/GenBank/DDBJ databases">
        <authorList>
            <person name="Lanie J.A."/>
            <person name="Ng W.-L."/>
            <person name="Kazmierczak K.M."/>
            <person name="Andrzejewski T.M."/>
            <person name="Davidsen T.M."/>
            <person name="Wayne K.J."/>
            <person name="Tettelin H."/>
            <person name="Glass J.I."/>
            <person name="Rusch D."/>
            <person name="Podicherti R."/>
            <person name="Tsui H.-C.T."/>
            <person name="Winkler M.E."/>
        </authorList>
    </citation>
    <scope>NUCLEOTIDE SEQUENCE</scope>
</reference>
<evidence type="ECO:0000256" key="3">
    <source>
        <dbReference type="ARBA" id="ARBA00022692"/>
    </source>
</evidence>
<name>A0A382EIM9_9ZZZZ</name>
<feature type="transmembrane region" description="Helical" evidence="6">
    <location>
        <begin position="12"/>
        <end position="34"/>
    </location>
</feature>
<feature type="transmembrane region" description="Helical" evidence="6">
    <location>
        <begin position="54"/>
        <end position="75"/>
    </location>
</feature>
<evidence type="ECO:0000256" key="5">
    <source>
        <dbReference type="ARBA" id="ARBA00023136"/>
    </source>
</evidence>
<dbReference type="InterPro" id="IPR050448">
    <property type="entry name" value="OpgB/LTA_synthase_biosynth"/>
</dbReference>
<comment type="subcellular location">
    <subcellularLocation>
        <location evidence="1">Cell membrane</location>
        <topology evidence="1">Multi-pass membrane protein</topology>
    </subcellularLocation>
</comment>
<organism evidence="8">
    <name type="scientific">marine metagenome</name>
    <dbReference type="NCBI Taxonomy" id="408172"/>
    <lineage>
        <taxon>unclassified sequences</taxon>
        <taxon>metagenomes</taxon>
        <taxon>ecological metagenomes</taxon>
    </lineage>
</organism>
<evidence type="ECO:0000256" key="1">
    <source>
        <dbReference type="ARBA" id="ARBA00004651"/>
    </source>
</evidence>
<evidence type="ECO:0000259" key="7">
    <source>
        <dbReference type="Pfam" id="PF00884"/>
    </source>
</evidence>
<keyword evidence="3 6" id="KW-0812">Transmembrane</keyword>
<proteinExistence type="predicted"/>
<dbReference type="PANTHER" id="PTHR47371:SF3">
    <property type="entry name" value="PHOSPHOGLYCEROL TRANSFERASE I"/>
    <property type="match status" value="1"/>
</dbReference>
<protein>
    <recommendedName>
        <fullName evidence="7">Sulfatase N-terminal domain-containing protein</fullName>
    </recommendedName>
</protein>
<dbReference type="Gene3D" id="3.40.720.10">
    <property type="entry name" value="Alkaline Phosphatase, subunit A"/>
    <property type="match status" value="1"/>
</dbReference>
<dbReference type="InterPro" id="IPR000917">
    <property type="entry name" value="Sulfatase_N"/>
</dbReference>
<evidence type="ECO:0000313" key="8">
    <source>
        <dbReference type="EMBL" id="SVB50656.1"/>
    </source>
</evidence>
<dbReference type="InterPro" id="IPR017850">
    <property type="entry name" value="Alkaline_phosphatase_core_sf"/>
</dbReference>
<keyword evidence="5 6" id="KW-0472">Membrane</keyword>
<keyword evidence="4 6" id="KW-1133">Transmembrane helix</keyword>
<feature type="non-terminal residue" evidence="8">
    <location>
        <position position="1"/>
    </location>
</feature>